<dbReference type="PANTHER" id="PTHR33734:SF22">
    <property type="entry name" value="MEMBRANE-BOUND LYTIC MUREIN TRANSGLYCOSYLASE D"/>
    <property type="match status" value="1"/>
</dbReference>
<dbReference type="InterPro" id="IPR036779">
    <property type="entry name" value="LysM_dom_sf"/>
</dbReference>
<dbReference type="STRING" id="94869.SAMN04488529_11937"/>
<dbReference type="Gene3D" id="3.10.350.10">
    <property type="entry name" value="LysM domain"/>
    <property type="match status" value="1"/>
</dbReference>
<proteinExistence type="predicted"/>
<dbReference type="OrthoDB" id="9779340at2"/>
<dbReference type="Proteomes" id="UP000198597">
    <property type="component" value="Unassembled WGS sequence"/>
</dbReference>
<dbReference type="GeneID" id="65308618"/>
<gene>
    <name evidence="1" type="ORF">SAMN04488529_11937</name>
</gene>
<sequence length="526" mass="59363">MSQIDVIKERVQYEQLLKESSSNHILKGEYLIRDSHPDMKEVLGVEAKATITNKEILGDKVMVEGLLNYTMFYLPKEEAISENASRKIHSVTFTEKFANYIELENDEHRVICEVECDIEHIEANLINERKVGIDGVIELKWEIYRSGEFEYVKDVEGKEDIQVLKKQEVLNGVKGEKEIELVGKSMMKVTMDKPEIEDILNCSMNLHKKEIKIGEDKIYIGCYCKIEVLYKGKDTSDIMTLQDDVYLSKEEELVGITNEMMSSMNMDVNNSEYTITADDLGESRVVNLEFVIKGKVKVFSKEKIELIKDAYSPTMNMELNIGNHEIGIVQGSANNESMVKDNIYLKNENTKIEQIISVSGSAAITDKIVENDRVKIEGIVKVNVLYKAMDEEDCYAIVSGEIPFLASAEIKGAKEGMDIVVKASLENIDASIEANTIAIRATVITSSKVCHKVNKEWVVDIVDGGDEKKEKKASITIYVVGAGDTLWQLAKKYNTTMEELTKLNDMENPEELKCGEKLIIPGRAIF</sequence>
<dbReference type="SUPFAM" id="SSF54106">
    <property type="entry name" value="LysM domain"/>
    <property type="match status" value="1"/>
</dbReference>
<organism evidence="1 2">
    <name type="scientific">Clostridium gasigenes</name>
    <dbReference type="NCBI Taxonomy" id="94869"/>
    <lineage>
        <taxon>Bacteria</taxon>
        <taxon>Bacillati</taxon>
        <taxon>Bacillota</taxon>
        <taxon>Clostridia</taxon>
        <taxon>Eubacteriales</taxon>
        <taxon>Clostridiaceae</taxon>
        <taxon>Clostridium</taxon>
    </lineage>
</organism>
<dbReference type="Pfam" id="PF01476">
    <property type="entry name" value="LysM"/>
    <property type="match status" value="1"/>
</dbReference>
<reference evidence="1 2" key="1">
    <citation type="submission" date="2016-10" db="EMBL/GenBank/DDBJ databases">
        <authorList>
            <person name="de Groot N.N."/>
        </authorList>
    </citation>
    <scope>NUCLEOTIDE SEQUENCE [LARGE SCALE GENOMIC DNA]</scope>
    <source>
        <strain evidence="1 2">DSM 12272</strain>
    </source>
</reference>
<dbReference type="Pfam" id="PF12673">
    <property type="entry name" value="SipL"/>
    <property type="match status" value="3"/>
</dbReference>
<accession>A0A1H0VT63</accession>
<evidence type="ECO:0000313" key="1">
    <source>
        <dbReference type="EMBL" id="SDP81769.1"/>
    </source>
</evidence>
<dbReference type="PROSITE" id="PS51782">
    <property type="entry name" value="LYSM"/>
    <property type="match status" value="1"/>
</dbReference>
<name>A0A1H0VT63_9CLOT</name>
<dbReference type="CDD" id="cd00118">
    <property type="entry name" value="LysM"/>
    <property type="match status" value="1"/>
</dbReference>
<dbReference type="InterPro" id="IPR024300">
    <property type="entry name" value="SipL_SPOCS_dom"/>
</dbReference>
<dbReference type="SMART" id="SM00257">
    <property type="entry name" value="LysM"/>
    <property type="match status" value="1"/>
</dbReference>
<dbReference type="InterPro" id="IPR018392">
    <property type="entry name" value="LysM"/>
</dbReference>
<protein>
    <submittedName>
        <fullName evidence="1">Uncharacterized protein</fullName>
    </submittedName>
</protein>
<dbReference type="GO" id="GO:0008932">
    <property type="term" value="F:lytic endotransglycosylase activity"/>
    <property type="evidence" value="ECO:0007669"/>
    <property type="project" value="TreeGrafter"/>
</dbReference>
<keyword evidence="2" id="KW-1185">Reference proteome</keyword>
<dbReference type="AlphaFoldDB" id="A0A1H0VT63"/>
<evidence type="ECO:0000313" key="2">
    <source>
        <dbReference type="Proteomes" id="UP000198597"/>
    </source>
</evidence>
<dbReference type="PANTHER" id="PTHR33734">
    <property type="entry name" value="LYSM DOMAIN-CONTAINING GPI-ANCHORED PROTEIN 2"/>
    <property type="match status" value="1"/>
</dbReference>
<dbReference type="EMBL" id="FNJM01000019">
    <property type="protein sequence ID" value="SDP81769.1"/>
    <property type="molecule type" value="Genomic_DNA"/>
</dbReference>
<dbReference type="RefSeq" id="WP_089973255.1">
    <property type="nucleotide sequence ID" value="NZ_CP071376.1"/>
</dbReference>